<feature type="domain" description="Peptidase M16 N-terminal" evidence="3">
    <location>
        <begin position="99"/>
        <end position="196"/>
    </location>
</feature>
<dbReference type="InterPro" id="IPR011765">
    <property type="entry name" value="Pept_M16_N"/>
</dbReference>
<evidence type="ECO:0000313" key="5">
    <source>
        <dbReference type="EMBL" id="ABC80153.1"/>
    </source>
</evidence>
<dbReference type="InterPro" id="IPR011249">
    <property type="entry name" value="Metalloenz_LuxS/M16"/>
</dbReference>
<feature type="compositionally biased region" description="Basic and acidic residues" evidence="2">
    <location>
        <begin position="513"/>
        <end position="526"/>
    </location>
</feature>
<sequence length="954" mass="101385">MPSFALKSPVAVARAAIAPTLRPAPPGDCASRPPVHTCHSMRARFAALAPLLLASCAFGRPRLSTPACATGAEALPSGIQLVAYALPHRPDTLVAASYRVGSARDPAGKEGLAHLVEHLSFRARHGGGRALSARLEAEGVEFDGRTSADATDFHAVGDPDQLDALLRIEADRLRDPLAGVDEAELRREREVVLQELALRGDPDALGSQVDWLTARALAGHPYGRIATPESLRAITLEDVRAFARAHYRPENLLLLVAGPAPAGAVAARARAALGELATRPGEPADPPVAPPELRASRPAALDVVRAPVERAWLLLTVPLPGDAAAGGARAYLALRALEAQVEQVLSGPDRDRALSVELLVHGMDGASLPVIRIGLRDPDDARPLVERLRAGLRFAGWQGGPDPGAEELRDRLVLDAHVRLEAFDASEVARWIRLTGRTDYLTGMPAAVGAAVTPDRAAFARRWLREERLVALAVVPGEAPRDEAPPRLAGASALDDDDPHGAAAAGEPAPARDAARAMRPPHLDSARRRRLKNGVRVIVSPRPGYRVLSAHLVVRTAPAGPLERVFEVLALRAARCADRPATVGGDRLEFGARAPTELVDLALAQVACRAGDLAVDAAAFERERDAMADALRRRPPTLHETAGQQLLELLYPGHPYSAEVTEARVRAFRAADAGKWLGLNVRPERAALVIAGDVEATDALFERIEQRLGRWRPRGGDGTLPARPPAPLPGRRELVVVDRPGWRVAEVLVGVRVPPRGARDEAAFRTLSWRLQHVLTARLREGEGLTYRVSLSMLEQSLGSALVLSTAVDRARAGEALAAVLAELAASARPLDPEALARARWRAVRRAGRALGTSWRNALRLTEMFVHGLPPDEWDTFAARAAALDARALVAEAGRWALGREAIVVVGDAAVIAPALEAAGLPARVLPAIARRPPAETAAVGSAAAEPGPRASAP</sequence>
<organism evidence="5 6">
    <name type="scientific">Anaeromyxobacter dehalogenans (strain 2CP-C)</name>
    <dbReference type="NCBI Taxonomy" id="290397"/>
    <lineage>
        <taxon>Bacteria</taxon>
        <taxon>Pseudomonadati</taxon>
        <taxon>Myxococcota</taxon>
        <taxon>Myxococcia</taxon>
        <taxon>Myxococcales</taxon>
        <taxon>Cystobacterineae</taxon>
        <taxon>Anaeromyxobacteraceae</taxon>
        <taxon>Anaeromyxobacter</taxon>
    </lineage>
</organism>
<dbReference type="InterPro" id="IPR007863">
    <property type="entry name" value="Peptidase_M16_C"/>
</dbReference>
<dbReference type="eggNOG" id="COG0612">
    <property type="taxonomic scope" value="Bacteria"/>
</dbReference>
<feature type="domain" description="Peptidase M16 C-terminal" evidence="4">
    <location>
        <begin position="234"/>
        <end position="322"/>
    </location>
</feature>
<gene>
    <name evidence="5" type="ordered locus">Adeh_0377</name>
</gene>
<feature type="region of interest" description="Disordered" evidence="2">
    <location>
        <begin position="480"/>
        <end position="526"/>
    </location>
</feature>
<dbReference type="PANTHER" id="PTHR11851">
    <property type="entry name" value="METALLOPROTEASE"/>
    <property type="match status" value="1"/>
</dbReference>
<dbReference type="PANTHER" id="PTHR11851:SF49">
    <property type="entry name" value="MITOCHONDRIAL-PROCESSING PEPTIDASE SUBUNIT ALPHA"/>
    <property type="match status" value="1"/>
</dbReference>
<dbReference type="KEGG" id="ade:Adeh_0377"/>
<evidence type="ECO:0000259" key="3">
    <source>
        <dbReference type="Pfam" id="PF00675"/>
    </source>
</evidence>
<dbReference type="Pfam" id="PF00675">
    <property type="entry name" value="Peptidase_M16"/>
    <property type="match status" value="1"/>
</dbReference>
<evidence type="ECO:0000259" key="4">
    <source>
        <dbReference type="Pfam" id="PF05193"/>
    </source>
</evidence>
<dbReference type="HOGENOM" id="CLU_322336_0_0_7"/>
<comment type="similarity">
    <text evidence="1">Belongs to the peptidase M16 family.</text>
</comment>
<accession>Q2IMX5</accession>
<dbReference type="STRING" id="290397.Adeh_0377"/>
<evidence type="ECO:0000256" key="2">
    <source>
        <dbReference type="SAM" id="MobiDB-lite"/>
    </source>
</evidence>
<feature type="domain" description="Peptidase M16 C-terminal" evidence="4">
    <location>
        <begin position="681"/>
        <end position="840"/>
    </location>
</feature>
<feature type="compositionally biased region" description="Low complexity" evidence="2">
    <location>
        <begin position="501"/>
        <end position="512"/>
    </location>
</feature>
<dbReference type="AlphaFoldDB" id="Q2IMX5"/>
<evidence type="ECO:0000256" key="1">
    <source>
        <dbReference type="ARBA" id="ARBA00007261"/>
    </source>
</evidence>
<dbReference type="Gene3D" id="3.30.830.10">
    <property type="entry name" value="Metalloenzyme, LuxS/M16 peptidase-like"/>
    <property type="match status" value="3"/>
</dbReference>
<dbReference type="EMBL" id="CP000251">
    <property type="protein sequence ID" value="ABC80153.1"/>
    <property type="molecule type" value="Genomic_DNA"/>
</dbReference>
<evidence type="ECO:0000313" key="6">
    <source>
        <dbReference type="Proteomes" id="UP000001935"/>
    </source>
</evidence>
<dbReference type="Proteomes" id="UP000001935">
    <property type="component" value="Chromosome"/>
</dbReference>
<dbReference type="GO" id="GO:0046872">
    <property type="term" value="F:metal ion binding"/>
    <property type="evidence" value="ECO:0007669"/>
    <property type="project" value="InterPro"/>
</dbReference>
<reference evidence="5 6" key="1">
    <citation type="submission" date="2006-01" db="EMBL/GenBank/DDBJ databases">
        <title>Complete sequence of Anaeromyxobacter dehalogenans 2CP-C.</title>
        <authorList>
            <consortium name="US DOE Joint Genome Institute"/>
            <person name="Copeland A."/>
            <person name="Lucas S."/>
            <person name="Lapidus A."/>
            <person name="Barry K."/>
            <person name="Detter J.C."/>
            <person name="Glavina T."/>
            <person name="Hammon N."/>
            <person name="Israni S."/>
            <person name="Pitluck S."/>
            <person name="Brettin T."/>
            <person name="Bruce D."/>
            <person name="Han C."/>
            <person name="Tapia R."/>
            <person name="Gilna P."/>
            <person name="Kiss H."/>
            <person name="Schmutz J."/>
            <person name="Larimer F."/>
            <person name="Land M."/>
            <person name="Kyrpides N."/>
            <person name="Anderson I."/>
            <person name="Sanford R.A."/>
            <person name="Ritalahti K.M."/>
            <person name="Thomas H.S."/>
            <person name="Kirby J.R."/>
            <person name="Zhulin I.B."/>
            <person name="Loeffler F.E."/>
            <person name="Richardson P."/>
        </authorList>
    </citation>
    <scope>NUCLEOTIDE SEQUENCE [LARGE SCALE GENOMIC DNA]</scope>
    <source>
        <strain evidence="5 6">2CP-C</strain>
    </source>
</reference>
<protein>
    <submittedName>
        <fullName evidence="5">Peptidase M16-like protein</fullName>
    </submittedName>
</protein>
<proteinExistence type="inferred from homology"/>
<dbReference type="Pfam" id="PF05193">
    <property type="entry name" value="Peptidase_M16_C"/>
    <property type="match status" value="2"/>
</dbReference>
<dbReference type="SUPFAM" id="SSF63411">
    <property type="entry name" value="LuxS/MPP-like metallohydrolase"/>
    <property type="match status" value="3"/>
</dbReference>
<dbReference type="InterPro" id="IPR050361">
    <property type="entry name" value="MPP/UQCRC_Complex"/>
</dbReference>
<name>Q2IMX5_ANADE</name>